<dbReference type="RefSeq" id="WP_209511855.1">
    <property type="nucleotide sequence ID" value="NZ_JAGGKS010000005.1"/>
</dbReference>
<keyword evidence="3" id="KW-1185">Reference proteome</keyword>
<proteinExistence type="predicted"/>
<gene>
    <name evidence="2" type="ORF">J2Z76_001989</name>
</gene>
<dbReference type="EMBL" id="JAGGKS010000005">
    <property type="protein sequence ID" value="MBP1926125.1"/>
    <property type="molecule type" value="Genomic_DNA"/>
</dbReference>
<accession>A0ABS4GEK3</accession>
<name>A0ABS4GEK3_9FIRM</name>
<feature type="chain" id="PRO_5045205804" evidence="1">
    <location>
        <begin position="22"/>
        <end position="163"/>
    </location>
</feature>
<dbReference type="Proteomes" id="UP001519342">
    <property type="component" value="Unassembled WGS sequence"/>
</dbReference>
<keyword evidence="1" id="KW-0732">Signal</keyword>
<evidence type="ECO:0000313" key="3">
    <source>
        <dbReference type="Proteomes" id="UP001519342"/>
    </source>
</evidence>
<evidence type="ECO:0000256" key="1">
    <source>
        <dbReference type="SAM" id="SignalP"/>
    </source>
</evidence>
<protein>
    <submittedName>
        <fullName evidence="2">Uncharacterized protein</fullName>
    </submittedName>
</protein>
<sequence>MKKIIGFVIVIALLLSTVISAAPGDSSDPIVVLSYLDQRLTNLISEYKLDTISNLSAQVKNLQDELKSDGEQSNAPKLEIVEIHTNEKLIAQEGTELILRGGEAFIIASELGGLTNVTKGKDFVADMSVPANNLLIVPRSDGRGVYTNDYAIFMVRGTYEVIK</sequence>
<evidence type="ECO:0000313" key="2">
    <source>
        <dbReference type="EMBL" id="MBP1926125.1"/>
    </source>
</evidence>
<feature type="signal peptide" evidence="1">
    <location>
        <begin position="1"/>
        <end position="21"/>
    </location>
</feature>
<reference evidence="2 3" key="1">
    <citation type="submission" date="2021-03" db="EMBL/GenBank/DDBJ databases">
        <title>Genomic Encyclopedia of Type Strains, Phase IV (KMG-IV): sequencing the most valuable type-strain genomes for metagenomic binning, comparative biology and taxonomic classification.</title>
        <authorList>
            <person name="Goeker M."/>
        </authorList>
    </citation>
    <scope>NUCLEOTIDE SEQUENCE [LARGE SCALE GENOMIC DNA]</scope>
    <source>
        <strain evidence="2 3">DSM 24004</strain>
    </source>
</reference>
<organism evidence="2 3">
    <name type="scientific">Sedimentibacter acidaminivorans</name>
    <dbReference type="NCBI Taxonomy" id="913099"/>
    <lineage>
        <taxon>Bacteria</taxon>
        <taxon>Bacillati</taxon>
        <taxon>Bacillota</taxon>
        <taxon>Tissierellia</taxon>
        <taxon>Sedimentibacter</taxon>
    </lineage>
</organism>
<comment type="caution">
    <text evidence="2">The sequence shown here is derived from an EMBL/GenBank/DDBJ whole genome shotgun (WGS) entry which is preliminary data.</text>
</comment>